<name>A0A364Y4J2_9BACT</name>
<sequence>MKKQIDLKALTLIFGIIIALIVFFTVWFINPENSQAIDLTLDAPKPFDLKQFASLVIQSLF</sequence>
<dbReference type="EMBL" id="QMFY01000003">
    <property type="protein sequence ID" value="RAW01733.1"/>
    <property type="molecule type" value="Genomic_DNA"/>
</dbReference>
<evidence type="ECO:0000313" key="2">
    <source>
        <dbReference type="EMBL" id="RAW01733.1"/>
    </source>
</evidence>
<dbReference type="RefSeq" id="WP_112746473.1">
    <property type="nucleotide sequence ID" value="NZ_QMFY01000003.1"/>
</dbReference>
<proteinExistence type="predicted"/>
<evidence type="ECO:0000256" key="1">
    <source>
        <dbReference type="SAM" id="Phobius"/>
    </source>
</evidence>
<organism evidence="2 3">
    <name type="scientific">Pseudochryseolinea flava</name>
    <dbReference type="NCBI Taxonomy" id="2059302"/>
    <lineage>
        <taxon>Bacteria</taxon>
        <taxon>Pseudomonadati</taxon>
        <taxon>Bacteroidota</taxon>
        <taxon>Cytophagia</taxon>
        <taxon>Cytophagales</taxon>
        <taxon>Fulvivirgaceae</taxon>
        <taxon>Pseudochryseolinea</taxon>
    </lineage>
</organism>
<feature type="transmembrane region" description="Helical" evidence="1">
    <location>
        <begin position="7"/>
        <end position="29"/>
    </location>
</feature>
<dbReference type="AlphaFoldDB" id="A0A364Y4J2"/>
<reference evidence="2 3" key="1">
    <citation type="submission" date="2018-06" db="EMBL/GenBank/DDBJ databases">
        <title>Chryseolinea flavus sp. nov., a member of the phylum Bacteroidetes isolated from soil.</title>
        <authorList>
            <person name="Li Y."/>
            <person name="Wang J."/>
        </authorList>
    </citation>
    <scope>NUCLEOTIDE SEQUENCE [LARGE SCALE GENOMIC DNA]</scope>
    <source>
        <strain evidence="2 3">SDU1-6</strain>
    </source>
</reference>
<gene>
    <name evidence="2" type="ORF">DQQ10_08780</name>
</gene>
<dbReference type="Proteomes" id="UP000251889">
    <property type="component" value="Unassembled WGS sequence"/>
</dbReference>
<comment type="caution">
    <text evidence="2">The sequence shown here is derived from an EMBL/GenBank/DDBJ whole genome shotgun (WGS) entry which is preliminary data.</text>
</comment>
<accession>A0A364Y4J2</accession>
<keyword evidence="3" id="KW-1185">Reference proteome</keyword>
<keyword evidence="1" id="KW-0812">Transmembrane</keyword>
<keyword evidence="1" id="KW-0472">Membrane</keyword>
<keyword evidence="1" id="KW-1133">Transmembrane helix</keyword>
<protein>
    <submittedName>
        <fullName evidence="2">Uncharacterized protein</fullName>
    </submittedName>
</protein>
<evidence type="ECO:0000313" key="3">
    <source>
        <dbReference type="Proteomes" id="UP000251889"/>
    </source>
</evidence>